<proteinExistence type="predicted"/>
<evidence type="ECO:0000256" key="1">
    <source>
        <dbReference type="SAM" id="MobiDB-lite"/>
    </source>
</evidence>
<organism evidence="2 3">
    <name type="scientific">Pieris brassicae</name>
    <name type="common">White butterfly</name>
    <name type="synonym">Large white butterfly</name>
    <dbReference type="NCBI Taxonomy" id="7116"/>
    <lineage>
        <taxon>Eukaryota</taxon>
        <taxon>Metazoa</taxon>
        <taxon>Ecdysozoa</taxon>
        <taxon>Arthropoda</taxon>
        <taxon>Hexapoda</taxon>
        <taxon>Insecta</taxon>
        <taxon>Pterygota</taxon>
        <taxon>Neoptera</taxon>
        <taxon>Endopterygota</taxon>
        <taxon>Lepidoptera</taxon>
        <taxon>Glossata</taxon>
        <taxon>Ditrysia</taxon>
        <taxon>Papilionoidea</taxon>
        <taxon>Pieridae</taxon>
        <taxon>Pierinae</taxon>
        <taxon>Pieris</taxon>
    </lineage>
</organism>
<reference evidence="2" key="1">
    <citation type="submission" date="2022-05" db="EMBL/GenBank/DDBJ databases">
        <authorList>
            <person name="Okamura Y."/>
        </authorList>
    </citation>
    <scope>NUCLEOTIDE SEQUENCE</scope>
</reference>
<protein>
    <submittedName>
        <fullName evidence="2">Uncharacterized protein</fullName>
    </submittedName>
</protein>
<evidence type="ECO:0000313" key="2">
    <source>
        <dbReference type="EMBL" id="CAH4034433.1"/>
    </source>
</evidence>
<comment type="caution">
    <text evidence="2">The sequence shown here is derived from an EMBL/GenBank/DDBJ whole genome shotgun (WGS) entry which is preliminary data.</text>
</comment>
<accession>A0A9P0XGU3</accession>
<feature type="region of interest" description="Disordered" evidence="1">
    <location>
        <begin position="1"/>
        <end position="35"/>
    </location>
</feature>
<gene>
    <name evidence="2" type="ORF">PIBRA_LOCUS10616</name>
</gene>
<feature type="compositionally biased region" description="Polar residues" evidence="1">
    <location>
        <begin position="1"/>
        <end position="14"/>
    </location>
</feature>
<dbReference type="EMBL" id="CALOZG010000040">
    <property type="protein sequence ID" value="CAH4034433.1"/>
    <property type="molecule type" value="Genomic_DNA"/>
</dbReference>
<evidence type="ECO:0000313" key="3">
    <source>
        <dbReference type="Proteomes" id="UP001152562"/>
    </source>
</evidence>
<dbReference type="AlphaFoldDB" id="A0A9P0XGU3"/>
<name>A0A9P0XGU3_PIEBR</name>
<dbReference type="Proteomes" id="UP001152562">
    <property type="component" value="Unassembled WGS sequence"/>
</dbReference>
<sequence length="103" mass="11684">MTSSVPRSDLQQQHQVRRVAPRARRPPPSPGRWRSWRTRWTECPAHGNAPIDARVTAVHPAPPAHDLHTDCTQCWDHQNFGERAKQCVKPCDYSQAGNARGNQ</sequence>
<keyword evidence="3" id="KW-1185">Reference proteome</keyword>
<feature type="compositionally biased region" description="Basic residues" evidence="1">
    <location>
        <begin position="15"/>
        <end position="25"/>
    </location>
</feature>